<sequence>MKRELTAEELDLVGGGVSDDAIYGAALGFAVAGVGALLAVPSMGTSTALVVWGSSIASSAIAYEVATQ</sequence>
<evidence type="ECO:0000256" key="1">
    <source>
        <dbReference type="SAM" id="Phobius"/>
    </source>
</evidence>
<dbReference type="AlphaFoldDB" id="A0A9E6RB75"/>
<dbReference type="RefSeq" id="WP_261404854.1">
    <property type="nucleotide sequence ID" value="NZ_CP081869.1"/>
</dbReference>
<protein>
    <recommendedName>
        <fullName evidence="4">Bacteriocin</fullName>
    </recommendedName>
</protein>
<evidence type="ECO:0000313" key="2">
    <source>
        <dbReference type="EMBL" id="QZO01559.1"/>
    </source>
</evidence>
<keyword evidence="1" id="KW-0472">Membrane</keyword>
<proteinExistence type="predicted"/>
<name>A0A9E6RB75_9HYPH</name>
<evidence type="ECO:0008006" key="4">
    <source>
        <dbReference type="Google" id="ProtNLM"/>
    </source>
</evidence>
<feature type="transmembrane region" description="Helical" evidence="1">
    <location>
        <begin position="21"/>
        <end position="40"/>
    </location>
</feature>
<accession>A0A9E6RB75</accession>
<keyword evidence="3" id="KW-1185">Reference proteome</keyword>
<reference evidence="2" key="1">
    <citation type="submission" date="2021-08" db="EMBL/GenBank/DDBJ databases">
        <authorList>
            <person name="Zhang H."/>
            <person name="Xu M."/>
            <person name="Yu Z."/>
            <person name="Yang L."/>
            <person name="Cai Y."/>
        </authorList>
    </citation>
    <scope>NUCLEOTIDE SEQUENCE</scope>
    <source>
        <strain evidence="2">CHL1</strain>
    </source>
</reference>
<organism evidence="2 3">
    <name type="scientific">Chenggangzhangella methanolivorans</name>
    <dbReference type="NCBI Taxonomy" id="1437009"/>
    <lineage>
        <taxon>Bacteria</taxon>
        <taxon>Pseudomonadati</taxon>
        <taxon>Pseudomonadota</taxon>
        <taxon>Alphaproteobacteria</taxon>
        <taxon>Hyphomicrobiales</taxon>
        <taxon>Methylopilaceae</taxon>
        <taxon>Chenggangzhangella</taxon>
    </lineage>
</organism>
<dbReference type="KEGG" id="cmet:K6K41_09130"/>
<gene>
    <name evidence="2" type="ORF">K6K41_09130</name>
</gene>
<dbReference type="EMBL" id="CP081869">
    <property type="protein sequence ID" value="QZO01559.1"/>
    <property type="molecule type" value="Genomic_DNA"/>
</dbReference>
<keyword evidence="1" id="KW-0812">Transmembrane</keyword>
<evidence type="ECO:0000313" key="3">
    <source>
        <dbReference type="Proteomes" id="UP000825701"/>
    </source>
</evidence>
<keyword evidence="1" id="KW-1133">Transmembrane helix</keyword>
<dbReference type="Proteomes" id="UP000825701">
    <property type="component" value="Chromosome"/>
</dbReference>